<dbReference type="Pfam" id="PF02151">
    <property type="entry name" value="UVR"/>
    <property type="match status" value="1"/>
</dbReference>
<organism evidence="11 12">
    <name type="scientific">Candidatus Egerieisoma faecipullorum</name>
    <dbReference type="NCBI Taxonomy" id="2840963"/>
    <lineage>
        <taxon>Bacteria</taxon>
        <taxon>Bacillati</taxon>
        <taxon>Bacillota</taxon>
        <taxon>Clostridia</taxon>
        <taxon>Eubacteriales</taxon>
        <taxon>Clostridiaceae</taxon>
        <taxon>Clostridiaceae incertae sedis</taxon>
        <taxon>Candidatus Egerieisoma</taxon>
    </lineage>
</organism>
<dbReference type="PROSITE" id="PS50164">
    <property type="entry name" value="GIY_YIG"/>
    <property type="match status" value="1"/>
</dbReference>
<gene>
    <name evidence="7 11" type="primary">uvrC</name>
    <name evidence="11" type="ORF">IAD50_02905</name>
</gene>
<comment type="function">
    <text evidence="7">The UvrABC repair system catalyzes the recognition and processing of DNA lesions. UvrC both incises the 5' and 3' sides of the lesion. The N-terminal half is responsible for the 3' incision and the C-terminal half is responsible for the 5' incision.</text>
</comment>
<dbReference type="InterPro" id="IPR001943">
    <property type="entry name" value="UVR_dom"/>
</dbReference>
<dbReference type="Gene3D" id="3.30.420.340">
    <property type="entry name" value="UvrC, RNAse H endonuclease domain"/>
    <property type="match status" value="1"/>
</dbReference>
<keyword evidence="1 7" id="KW-0963">Cytoplasm</keyword>
<dbReference type="AlphaFoldDB" id="A0A9D1LAG8"/>
<dbReference type="GO" id="GO:0009380">
    <property type="term" value="C:excinuclease repair complex"/>
    <property type="evidence" value="ECO:0007669"/>
    <property type="project" value="InterPro"/>
</dbReference>
<dbReference type="CDD" id="cd10434">
    <property type="entry name" value="GIY-YIG_UvrC_Cho"/>
    <property type="match status" value="1"/>
</dbReference>
<dbReference type="NCBIfam" id="TIGR00194">
    <property type="entry name" value="uvrC"/>
    <property type="match status" value="1"/>
</dbReference>
<dbReference type="NCBIfam" id="NF001824">
    <property type="entry name" value="PRK00558.1-5"/>
    <property type="match status" value="1"/>
</dbReference>
<dbReference type="Proteomes" id="UP000824089">
    <property type="component" value="Unassembled WGS sequence"/>
</dbReference>
<keyword evidence="6 7" id="KW-0742">SOS response</keyword>
<dbReference type="InterPro" id="IPR047296">
    <property type="entry name" value="GIY-YIG_UvrC_Cho"/>
</dbReference>
<dbReference type="GO" id="GO:0009432">
    <property type="term" value="P:SOS response"/>
    <property type="evidence" value="ECO:0007669"/>
    <property type="project" value="UniProtKB-UniRule"/>
</dbReference>
<dbReference type="Gene3D" id="1.10.150.20">
    <property type="entry name" value="5' to 3' exonuclease, C-terminal subdomain"/>
    <property type="match status" value="1"/>
</dbReference>
<evidence type="ECO:0000256" key="6">
    <source>
        <dbReference type="ARBA" id="ARBA00023236"/>
    </source>
</evidence>
<dbReference type="Pfam" id="PF01541">
    <property type="entry name" value="GIY-YIG"/>
    <property type="match status" value="1"/>
</dbReference>
<dbReference type="FunFam" id="3.40.1440.10:FF:000001">
    <property type="entry name" value="UvrABC system protein C"/>
    <property type="match status" value="1"/>
</dbReference>
<evidence type="ECO:0000256" key="2">
    <source>
        <dbReference type="ARBA" id="ARBA00022763"/>
    </source>
</evidence>
<dbReference type="Pfam" id="PF08459">
    <property type="entry name" value="UvrC_RNaseH_dom"/>
    <property type="match status" value="1"/>
</dbReference>
<dbReference type="InterPro" id="IPR001162">
    <property type="entry name" value="UvrC_RNase_H_dom"/>
</dbReference>
<evidence type="ECO:0000256" key="7">
    <source>
        <dbReference type="HAMAP-Rule" id="MF_00203"/>
    </source>
</evidence>
<accession>A0A9D1LAG8</accession>
<dbReference type="Pfam" id="PF14520">
    <property type="entry name" value="HHH_5"/>
    <property type="match status" value="1"/>
</dbReference>
<dbReference type="InterPro" id="IPR003583">
    <property type="entry name" value="Hlx-hairpin-Hlx_DNA-bd_motif"/>
</dbReference>
<evidence type="ECO:0000256" key="4">
    <source>
        <dbReference type="ARBA" id="ARBA00022881"/>
    </source>
</evidence>
<dbReference type="Pfam" id="PF22920">
    <property type="entry name" value="UvrC_RNaseH"/>
    <property type="match status" value="1"/>
</dbReference>
<dbReference type="InterPro" id="IPR010994">
    <property type="entry name" value="RuvA_2-like"/>
</dbReference>
<dbReference type="PANTHER" id="PTHR30562:SF1">
    <property type="entry name" value="UVRABC SYSTEM PROTEIN C"/>
    <property type="match status" value="1"/>
</dbReference>
<dbReference type="InterPro" id="IPR004791">
    <property type="entry name" value="UvrC"/>
</dbReference>
<dbReference type="InterPro" id="IPR036876">
    <property type="entry name" value="UVR_dom_sf"/>
</dbReference>
<dbReference type="GO" id="GO:0005737">
    <property type="term" value="C:cytoplasm"/>
    <property type="evidence" value="ECO:0007669"/>
    <property type="project" value="UniProtKB-SubCell"/>
</dbReference>
<dbReference type="SUPFAM" id="SSF82771">
    <property type="entry name" value="GIY-YIG endonuclease"/>
    <property type="match status" value="1"/>
</dbReference>
<proteinExistence type="inferred from homology"/>
<dbReference type="PROSITE" id="PS50165">
    <property type="entry name" value="UVRC"/>
    <property type="match status" value="1"/>
</dbReference>
<evidence type="ECO:0000259" key="8">
    <source>
        <dbReference type="PROSITE" id="PS50151"/>
    </source>
</evidence>
<feature type="domain" description="UVR" evidence="8">
    <location>
        <begin position="203"/>
        <end position="238"/>
    </location>
</feature>
<dbReference type="SMART" id="SM00278">
    <property type="entry name" value="HhH1"/>
    <property type="match status" value="2"/>
</dbReference>
<evidence type="ECO:0000313" key="11">
    <source>
        <dbReference type="EMBL" id="HIU29228.1"/>
    </source>
</evidence>
<dbReference type="InterPro" id="IPR000305">
    <property type="entry name" value="GIY-YIG_endonuc"/>
</dbReference>
<keyword evidence="2 7" id="KW-0227">DNA damage</keyword>
<sequence length="629" mass="71207">MNDTIREDLKKLPEKPGVYIMRNSEDAVLYVGKARVLKNRVRSYFQNTPHSDRITVMISQIARFEYIVCDSEYEALLLENNLIKKYKPKYNVLLKDDKGYPYIKVTLSEAFPRVTLARSVQKDGSKYFGPYHSTWAVNTTLEAIKTILPLRPCSKKLRPGAVLRPCLNYHMGLCKGPCCGKISEEEYAAMTQDVLAFLNGHLEDLEQKLRGKMLAAADALDFEQAAVYREKIKAVRMIEEKQKIVSVSEDDFDAAAIEKNDVDACLQVFFVRGGSVVGREYFIFEGAAADSDEAIMSSFIKQFYAENYIIPPRIYIQCRLDSDAEREEQEFLQTWLSGLRGAKCELITPQRGSKKKLVEMVRMNAGIALANQASAPGGDGREQKALEILQEALALEKLPARIEAYDISNTGDSEINASLIVFVNGLPYKKAYKNFNMKEIRQRNDVGSIQEVLRRRFTAYEENREGFKALPDLILVDGGAGQVAAAETVLQEKGIRIPVYGMVKDDKHRTRSLVGAFAERRHPVIENRGGYKELVLRDHIELWRLISAIQNEAHRFAIQQNRKMTQKRYRLSELDQIPSIGEKRKFALLKHFGSLAAIRKATAEQLAEVKGISAASAASIYAYFHKEET</sequence>
<comment type="caution">
    <text evidence="11">The sequence shown here is derived from an EMBL/GenBank/DDBJ whole genome shotgun (WGS) entry which is preliminary data.</text>
</comment>
<evidence type="ECO:0000256" key="1">
    <source>
        <dbReference type="ARBA" id="ARBA00022490"/>
    </source>
</evidence>
<dbReference type="SMART" id="SM00465">
    <property type="entry name" value="GIYc"/>
    <property type="match status" value="1"/>
</dbReference>
<keyword evidence="5 7" id="KW-0234">DNA repair</keyword>
<dbReference type="InterPro" id="IPR035901">
    <property type="entry name" value="GIY-YIG_endonuc_sf"/>
</dbReference>
<evidence type="ECO:0000256" key="3">
    <source>
        <dbReference type="ARBA" id="ARBA00022769"/>
    </source>
</evidence>
<feature type="domain" description="UvrC family homology region profile" evidence="10">
    <location>
        <begin position="264"/>
        <end position="490"/>
    </location>
</feature>
<dbReference type="Gene3D" id="4.10.860.10">
    <property type="entry name" value="UVR domain"/>
    <property type="match status" value="1"/>
</dbReference>
<protein>
    <recommendedName>
        <fullName evidence="7">UvrABC system protein C</fullName>
        <shortName evidence="7">Protein UvrC</shortName>
    </recommendedName>
    <alternativeName>
        <fullName evidence="7">Excinuclease ABC subunit C</fullName>
    </alternativeName>
</protein>
<dbReference type="InterPro" id="IPR050066">
    <property type="entry name" value="UvrABC_protein_C"/>
</dbReference>
<keyword evidence="3 7" id="KW-0228">DNA excision</keyword>
<feature type="domain" description="GIY-YIG" evidence="9">
    <location>
        <begin position="14"/>
        <end position="92"/>
    </location>
</feature>
<dbReference type="HAMAP" id="MF_00203">
    <property type="entry name" value="UvrC"/>
    <property type="match status" value="1"/>
</dbReference>
<name>A0A9D1LAG8_9CLOT</name>
<dbReference type="PANTHER" id="PTHR30562">
    <property type="entry name" value="UVRC/OXIDOREDUCTASE"/>
    <property type="match status" value="1"/>
</dbReference>
<evidence type="ECO:0000259" key="10">
    <source>
        <dbReference type="PROSITE" id="PS50165"/>
    </source>
</evidence>
<reference evidence="11" key="1">
    <citation type="submission" date="2020-10" db="EMBL/GenBank/DDBJ databases">
        <authorList>
            <person name="Gilroy R."/>
        </authorList>
    </citation>
    <scope>NUCLEOTIDE SEQUENCE</scope>
    <source>
        <strain evidence="11">CHK195-4489</strain>
    </source>
</reference>
<evidence type="ECO:0000259" key="9">
    <source>
        <dbReference type="PROSITE" id="PS50164"/>
    </source>
</evidence>
<dbReference type="GO" id="GO:0003677">
    <property type="term" value="F:DNA binding"/>
    <property type="evidence" value="ECO:0007669"/>
    <property type="project" value="UniProtKB-UniRule"/>
</dbReference>
<comment type="subunit">
    <text evidence="7">Interacts with UvrB in an incision complex.</text>
</comment>
<dbReference type="EMBL" id="DVMM01000059">
    <property type="protein sequence ID" value="HIU29228.1"/>
    <property type="molecule type" value="Genomic_DNA"/>
</dbReference>
<dbReference type="PROSITE" id="PS50151">
    <property type="entry name" value="UVR"/>
    <property type="match status" value="1"/>
</dbReference>
<evidence type="ECO:0000313" key="12">
    <source>
        <dbReference type="Proteomes" id="UP000824089"/>
    </source>
</evidence>
<dbReference type="GO" id="GO:0006289">
    <property type="term" value="P:nucleotide-excision repair"/>
    <property type="evidence" value="ECO:0007669"/>
    <property type="project" value="UniProtKB-UniRule"/>
</dbReference>
<comment type="similarity">
    <text evidence="7">Belongs to the UvrC family.</text>
</comment>
<keyword evidence="4 7" id="KW-0267">Excision nuclease</keyword>
<reference evidence="11" key="2">
    <citation type="journal article" date="2021" name="PeerJ">
        <title>Extensive microbial diversity within the chicken gut microbiome revealed by metagenomics and culture.</title>
        <authorList>
            <person name="Gilroy R."/>
            <person name="Ravi A."/>
            <person name="Getino M."/>
            <person name="Pursley I."/>
            <person name="Horton D.L."/>
            <person name="Alikhan N.F."/>
            <person name="Baker D."/>
            <person name="Gharbi K."/>
            <person name="Hall N."/>
            <person name="Watson M."/>
            <person name="Adriaenssens E.M."/>
            <person name="Foster-Nyarko E."/>
            <person name="Jarju S."/>
            <person name="Secka A."/>
            <person name="Antonio M."/>
            <person name="Oren A."/>
            <person name="Chaudhuri R.R."/>
            <person name="La Ragione R."/>
            <person name="Hildebrand F."/>
            <person name="Pallen M.J."/>
        </authorList>
    </citation>
    <scope>NUCLEOTIDE SEQUENCE</scope>
    <source>
        <strain evidence="11">CHK195-4489</strain>
    </source>
</reference>
<comment type="subcellular location">
    <subcellularLocation>
        <location evidence="7">Cytoplasm</location>
    </subcellularLocation>
</comment>
<dbReference type="GO" id="GO:0009381">
    <property type="term" value="F:excinuclease ABC activity"/>
    <property type="evidence" value="ECO:0007669"/>
    <property type="project" value="UniProtKB-UniRule"/>
</dbReference>
<dbReference type="Gene3D" id="3.40.1440.10">
    <property type="entry name" value="GIY-YIG endonuclease"/>
    <property type="match status" value="1"/>
</dbReference>
<dbReference type="InterPro" id="IPR038476">
    <property type="entry name" value="UvrC_RNase_H_dom_sf"/>
</dbReference>
<dbReference type="SUPFAM" id="SSF47781">
    <property type="entry name" value="RuvA domain 2-like"/>
    <property type="match status" value="1"/>
</dbReference>
<evidence type="ECO:0000256" key="5">
    <source>
        <dbReference type="ARBA" id="ARBA00023204"/>
    </source>
</evidence>
<dbReference type="SUPFAM" id="SSF46600">
    <property type="entry name" value="C-terminal UvrC-binding domain of UvrB"/>
    <property type="match status" value="1"/>
</dbReference>